<dbReference type="InterPro" id="IPR010994">
    <property type="entry name" value="RuvA_2-like"/>
</dbReference>
<dbReference type="Gene3D" id="1.10.150.20">
    <property type="entry name" value="5' to 3' exonuclease, C-terminal subdomain"/>
    <property type="match status" value="1"/>
</dbReference>
<keyword evidence="3" id="KW-0378">Hydrolase</keyword>
<dbReference type="Pfam" id="PF20582">
    <property type="entry name" value="UPF0758_N"/>
    <property type="match status" value="1"/>
</dbReference>
<dbReference type="InterPro" id="IPR001405">
    <property type="entry name" value="UPF0758"/>
</dbReference>
<dbReference type="PROSITE" id="PS01302">
    <property type="entry name" value="UPF0758"/>
    <property type="match status" value="1"/>
</dbReference>
<keyword evidence="2" id="KW-0479">Metal-binding</keyword>
<dbReference type="PROSITE" id="PS50249">
    <property type="entry name" value="MPN"/>
    <property type="match status" value="1"/>
</dbReference>
<evidence type="ECO:0000256" key="1">
    <source>
        <dbReference type="ARBA" id="ARBA00022670"/>
    </source>
</evidence>
<keyword evidence="9" id="KW-1185">Reference proteome</keyword>
<dbReference type="CDD" id="cd08071">
    <property type="entry name" value="MPN_DUF2466"/>
    <property type="match status" value="1"/>
</dbReference>
<dbReference type="Proteomes" id="UP000092967">
    <property type="component" value="Chromosome"/>
</dbReference>
<organism evidence="8 9">
    <name type="scientific">Wenyingzhuangia fucanilytica</name>
    <dbReference type="NCBI Taxonomy" id="1790137"/>
    <lineage>
        <taxon>Bacteria</taxon>
        <taxon>Pseudomonadati</taxon>
        <taxon>Bacteroidota</taxon>
        <taxon>Flavobacteriia</taxon>
        <taxon>Flavobacteriales</taxon>
        <taxon>Flavobacteriaceae</taxon>
        <taxon>Wenyingzhuangia</taxon>
    </lineage>
</organism>
<dbReference type="KEGG" id="wfu:AXE80_12385"/>
<keyword evidence="1" id="KW-0645">Protease</keyword>
<evidence type="ECO:0000256" key="5">
    <source>
        <dbReference type="ARBA" id="ARBA00023049"/>
    </source>
</evidence>
<dbReference type="Gene3D" id="3.40.140.10">
    <property type="entry name" value="Cytidine Deaminase, domain 2"/>
    <property type="match status" value="1"/>
</dbReference>
<reference evidence="8 9" key="1">
    <citation type="submission" date="2016-02" db="EMBL/GenBank/DDBJ databases">
        <authorList>
            <person name="Wen L."/>
            <person name="He K."/>
            <person name="Yang H."/>
        </authorList>
    </citation>
    <scope>NUCLEOTIDE SEQUENCE [LARGE SCALE GENOMIC DNA]</scope>
    <source>
        <strain evidence="8 9">CZ1127</strain>
    </source>
</reference>
<dbReference type="InterPro" id="IPR020891">
    <property type="entry name" value="UPF0758_CS"/>
</dbReference>
<comment type="similarity">
    <text evidence="6">Belongs to the UPF0758 family.</text>
</comment>
<dbReference type="InterPro" id="IPR046778">
    <property type="entry name" value="UPF0758_N"/>
</dbReference>
<keyword evidence="5" id="KW-0482">Metalloprotease</keyword>
<dbReference type="RefSeq" id="WP_068827807.1">
    <property type="nucleotide sequence ID" value="NZ_CP014224.1"/>
</dbReference>
<dbReference type="AlphaFoldDB" id="A0A1B1Y8B7"/>
<dbReference type="InterPro" id="IPR037518">
    <property type="entry name" value="MPN"/>
</dbReference>
<dbReference type="SUPFAM" id="SSF47781">
    <property type="entry name" value="RuvA domain 2-like"/>
    <property type="match status" value="1"/>
</dbReference>
<feature type="domain" description="MPN" evidence="7">
    <location>
        <begin position="110"/>
        <end position="232"/>
    </location>
</feature>
<dbReference type="NCBIfam" id="TIGR00608">
    <property type="entry name" value="radc"/>
    <property type="match status" value="1"/>
</dbReference>
<sequence>MKNRTKSLTIKQWNEADRPREKLILKGVNSLSDAELIAILIGSGNRNESAVELSKKILNHFSNNLNQLAKANIGELQKFNGIGEAKAISIVTALEIGKRRRLAEALSVPKITCSKDAYEIFQPIIGDIHHEEFWVLHLNNNNKVIEKQMISKGGLTGTLVDLRIIFKKSLELLSTAIILGHNHPSGKLQPSSADKQITTKIKNASTTLDIKVLDHLIITQKAYFSFADEGIL</sequence>
<dbReference type="GO" id="GO:0008237">
    <property type="term" value="F:metallopeptidase activity"/>
    <property type="evidence" value="ECO:0007669"/>
    <property type="project" value="UniProtKB-KW"/>
</dbReference>
<evidence type="ECO:0000313" key="9">
    <source>
        <dbReference type="Proteomes" id="UP000092967"/>
    </source>
</evidence>
<dbReference type="NCBIfam" id="NF000642">
    <property type="entry name" value="PRK00024.1"/>
    <property type="match status" value="1"/>
</dbReference>
<evidence type="ECO:0000256" key="3">
    <source>
        <dbReference type="ARBA" id="ARBA00022801"/>
    </source>
</evidence>
<accession>A0A1B1Y8B7</accession>
<dbReference type="EMBL" id="CP014224">
    <property type="protein sequence ID" value="ANW97032.1"/>
    <property type="molecule type" value="Genomic_DNA"/>
</dbReference>
<dbReference type="GO" id="GO:0046872">
    <property type="term" value="F:metal ion binding"/>
    <property type="evidence" value="ECO:0007669"/>
    <property type="project" value="UniProtKB-KW"/>
</dbReference>
<evidence type="ECO:0000256" key="6">
    <source>
        <dbReference type="RuleBase" id="RU003797"/>
    </source>
</evidence>
<protein>
    <recommendedName>
        <fullName evidence="7">MPN domain-containing protein</fullName>
    </recommendedName>
</protein>
<dbReference type="OrthoDB" id="9804482at2"/>
<dbReference type="GO" id="GO:0006508">
    <property type="term" value="P:proteolysis"/>
    <property type="evidence" value="ECO:0007669"/>
    <property type="project" value="UniProtKB-KW"/>
</dbReference>
<name>A0A1B1Y8B7_9FLAO</name>
<proteinExistence type="inferred from homology"/>
<evidence type="ECO:0000256" key="2">
    <source>
        <dbReference type="ARBA" id="ARBA00022723"/>
    </source>
</evidence>
<dbReference type="PANTHER" id="PTHR30471:SF3">
    <property type="entry name" value="UPF0758 PROTEIN YEES-RELATED"/>
    <property type="match status" value="1"/>
</dbReference>
<evidence type="ECO:0000313" key="8">
    <source>
        <dbReference type="EMBL" id="ANW97032.1"/>
    </source>
</evidence>
<dbReference type="InterPro" id="IPR025657">
    <property type="entry name" value="RadC_JAB"/>
</dbReference>
<keyword evidence="4" id="KW-0862">Zinc</keyword>
<evidence type="ECO:0000259" key="7">
    <source>
        <dbReference type="PROSITE" id="PS50249"/>
    </source>
</evidence>
<dbReference type="STRING" id="1790137.AXE80_12385"/>
<dbReference type="PANTHER" id="PTHR30471">
    <property type="entry name" value="DNA REPAIR PROTEIN RADC"/>
    <property type="match status" value="1"/>
</dbReference>
<evidence type="ECO:0000256" key="4">
    <source>
        <dbReference type="ARBA" id="ARBA00022833"/>
    </source>
</evidence>
<dbReference type="Pfam" id="PF04002">
    <property type="entry name" value="RadC"/>
    <property type="match status" value="1"/>
</dbReference>
<gene>
    <name evidence="8" type="ORF">AXE80_12385</name>
</gene>